<protein>
    <submittedName>
        <fullName evidence="1">Uncharacterized protein</fullName>
    </submittedName>
</protein>
<accession>A0A2V3YJT5</accession>
<gene>
    <name evidence="1" type="ORF">DFR60_105175</name>
</gene>
<comment type="caution">
    <text evidence="1">The sequence shown here is derived from an EMBL/GenBank/DDBJ whole genome shotgun (WGS) entry which is preliminary data.</text>
</comment>
<reference evidence="1 2" key="1">
    <citation type="submission" date="2018-05" db="EMBL/GenBank/DDBJ databases">
        <title>Genomic Encyclopedia of Type Strains, Phase IV (KMG-IV): sequencing the most valuable type-strain genomes for metagenomic binning, comparative biology and taxonomic classification.</title>
        <authorList>
            <person name="Goeker M."/>
        </authorList>
    </citation>
    <scope>NUCLEOTIDE SEQUENCE [LARGE SCALE GENOMIC DNA]</scope>
    <source>
        <strain evidence="1 2">DSM 24995</strain>
    </source>
</reference>
<dbReference type="Proteomes" id="UP000248057">
    <property type="component" value="Unassembled WGS sequence"/>
</dbReference>
<name>A0A2V3YJT5_9FIRM</name>
<dbReference type="EMBL" id="QJKD01000005">
    <property type="protein sequence ID" value="PXX53686.1"/>
    <property type="molecule type" value="Genomic_DNA"/>
</dbReference>
<evidence type="ECO:0000313" key="1">
    <source>
        <dbReference type="EMBL" id="PXX53686.1"/>
    </source>
</evidence>
<evidence type="ECO:0000313" key="2">
    <source>
        <dbReference type="Proteomes" id="UP000248057"/>
    </source>
</evidence>
<sequence>MAMIVLQNENIVKNYLTTIMEELNLIYNTPNI</sequence>
<dbReference type="AlphaFoldDB" id="A0A2V3YJT5"/>
<keyword evidence="2" id="KW-1185">Reference proteome</keyword>
<organism evidence="1 2">
    <name type="scientific">Hungatella effluvii</name>
    <dbReference type="NCBI Taxonomy" id="1096246"/>
    <lineage>
        <taxon>Bacteria</taxon>
        <taxon>Bacillati</taxon>
        <taxon>Bacillota</taxon>
        <taxon>Clostridia</taxon>
        <taxon>Lachnospirales</taxon>
        <taxon>Lachnospiraceae</taxon>
        <taxon>Hungatella</taxon>
    </lineage>
</organism>
<proteinExistence type="predicted"/>